<dbReference type="Proteomes" id="UP001597052">
    <property type="component" value="Unassembled WGS sequence"/>
</dbReference>
<keyword evidence="14" id="KW-1185">Reference proteome</keyword>
<feature type="transmembrane region" description="Helical" evidence="10">
    <location>
        <begin position="395"/>
        <end position="421"/>
    </location>
</feature>
<name>A0ABD6D523_9EURY</name>
<dbReference type="Gene3D" id="3.30.70.2170">
    <property type="match status" value="1"/>
</dbReference>
<proteinExistence type="inferred from homology"/>
<organism evidence="13 14">
    <name type="scientific">Halohasta litorea</name>
    <dbReference type="NCBI Taxonomy" id="869891"/>
    <lineage>
        <taxon>Archaea</taxon>
        <taxon>Methanobacteriati</taxon>
        <taxon>Methanobacteriota</taxon>
        <taxon>Stenosarchaea group</taxon>
        <taxon>Halobacteria</taxon>
        <taxon>Halobacteriales</taxon>
        <taxon>Haloferacaceae</taxon>
        <taxon>Halohasta</taxon>
    </lineage>
</organism>
<evidence type="ECO:0000256" key="3">
    <source>
        <dbReference type="ARBA" id="ARBA00022448"/>
    </source>
</evidence>
<evidence type="ECO:0000256" key="2">
    <source>
        <dbReference type="ARBA" id="ARBA00009904"/>
    </source>
</evidence>
<evidence type="ECO:0000256" key="5">
    <source>
        <dbReference type="ARBA" id="ARBA00022989"/>
    </source>
</evidence>
<dbReference type="PANTHER" id="PTHR11629:SF63">
    <property type="entry name" value="V-TYPE PROTON ATPASE SUBUNIT A"/>
    <property type="match status" value="1"/>
</dbReference>
<feature type="transmembrane region" description="Helical" evidence="10">
    <location>
        <begin position="613"/>
        <end position="635"/>
    </location>
</feature>
<dbReference type="RefSeq" id="WP_256397441.1">
    <property type="nucleotide sequence ID" value="NZ_JANHDJ010000007.1"/>
</dbReference>
<keyword evidence="4 10" id="KW-0812">Transmembrane</keyword>
<evidence type="ECO:0000256" key="7">
    <source>
        <dbReference type="ARBA" id="ARBA00023136"/>
    </source>
</evidence>
<feature type="transmembrane region" description="Helical" evidence="10">
    <location>
        <begin position="667"/>
        <end position="688"/>
    </location>
</feature>
<comment type="subcellular location">
    <subcellularLocation>
        <location evidence="1">Membrane</location>
        <topology evidence="1">Multi-pass membrane protein</topology>
    </subcellularLocation>
</comment>
<feature type="region of interest" description="Disordered" evidence="12">
    <location>
        <begin position="313"/>
        <end position="370"/>
    </location>
</feature>
<sequence length="729" mass="78780">MLRPERMSKVSVAGSKRVLEPTIEAVHELRLLHLSEYDESWEDFELGRSLEGSEDVNEKLVTVRALESILNVSEEDADEEILIDDEMLAAELASLQETVNELDDRRSELRSKLRELDEEIEAVEPFADLGIDLDLLGGYDSLVVSVGEGNREAIESTLAESEGIDTFEIMSGGRTHAIFAKPTADAGDEVLADSLVGVEFATVPVPEAEASPADYVAELEERKASVQSDLEAVEAELDEIKADQASFLLSAEEYLSIEAQKKQAPLSFATTDNAFVAEGWIPTGRYEEFESTLTAAVDGPLDIDEIKRAQFKSNGDHHVEDAEPESPAGSDSPAVEEPAAADGSGEPEEARADGGVVTVDDEPPVVQDNPRGSGVFEVLVGAVAKPKYSEFDPTFLVFLTFPLMFGFMIGDVGFGLLYMAIGYYLYANYDGGLSDIGGVAIWAGGFTAFFGILYDEVFGLHPLSEPMSTYLGLPVLHKGLKPEYAEWALAWFVVSVLIGVVHLNLGYILSFIEDFEIHGFKEALLESGSWILMLNGFWLFVFSDLFGGAKPEFLFTAFSGAPFPFGFEGFSLLVGQVGLVVTGVGFVLLALGSWIEAVEFLNILVNVLSYTRIAAVLLAKAGTAFAVNLIVFGAYNDGGNYHFIFLSDGIPEGAEVMFGGLMPGGTLGIIGGLLVLLVGHSAVLALGVTSAGLQAVRLEYVEFFGKFYEGGGRSYLPFGYDRTYTTTDE</sequence>
<feature type="transmembrane region" description="Helical" evidence="10">
    <location>
        <begin position="530"/>
        <end position="549"/>
    </location>
</feature>
<feature type="transmembrane region" description="Helical" evidence="10">
    <location>
        <begin position="569"/>
        <end position="592"/>
    </location>
</feature>
<feature type="transmembrane region" description="Helical" evidence="10">
    <location>
        <begin position="433"/>
        <end position="454"/>
    </location>
</feature>
<feature type="coiled-coil region" evidence="11">
    <location>
        <begin position="85"/>
        <end position="119"/>
    </location>
</feature>
<dbReference type="Gene3D" id="1.20.1460.20">
    <property type="match status" value="1"/>
</dbReference>
<dbReference type="GO" id="GO:0006811">
    <property type="term" value="P:monoatomic ion transport"/>
    <property type="evidence" value="ECO:0007669"/>
    <property type="project" value="UniProtKB-KW"/>
</dbReference>
<keyword evidence="11" id="KW-0175">Coiled coil</keyword>
<evidence type="ECO:0000256" key="11">
    <source>
        <dbReference type="SAM" id="Coils"/>
    </source>
</evidence>
<comment type="similarity">
    <text evidence="2 10">Belongs to the V-ATPase 116 kDa subunit family.</text>
</comment>
<reference evidence="13 14" key="1">
    <citation type="journal article" date="2019" name="Int. J. Syst. Evol. Microbiol.">
        <title>The Global Catalogue of Microorganisms (GCM) 10K type strain sequencing project: providing services to taxonomists for standard genome sequencing and annotation.</title>
        <authorList>
            <consortium name="The Broad Institute Genomics Platform"/>
            <consortium name="The Broad Institute Genome Sequencing Center for Infectious Disease"/>
            <person name="Wu L."/>
            <person name="Ma J."/>
        </authorList>
    </citation>
    <scope>NUCLEOTIDE SEQUENCE [LARGE SCALE GENOMIC DNA]</scope>
    <source>
        <strain evidence="13 14">CGMCC 1.10593</strain>
    </source>
</reference>
<evidence type="ECO:0000313" key="14">
    <source>
        <dbReference type="Proteomes" id="UP001597052"/>
    </source>
</evidence>
<dbReference type="AlphaFoldDB" id="A0ABD6D523"/>
<evidence type="ECO:0000256" key="9">
    <source>
        <dbReference type="ARBA" id="ARBA00068671"/>
    </source>
</evidence>
<dbReference type="Pfam" id="PF01496">
    <property type="entry name" value="V_ATPase_I"/>
    <property type="match status" value="1"/>
</dbReference>
<feature type="coiled-coil region" evidence="11">
    <location>
        <begin position="216"/>
        <end position="243"/>
    </location>
</feature>
<comment type="caution">
    <text evidence="13">The sequence shown here is derived from an EMBL/GenBank/DDBJ whole genome shotgun (WGS) entry which is preliminary data.</text>
</comment>
<dbReference type="PANTHER" id="PTHR11629">
    <property type="entry name" value="VACUOLAR PROTON ATPASES"/>
    <property type="match status" value="1"/>
</dbReference>
<evidence type="ECO:0000256" key="4">
    <source>
        <dbReference type="ARBA" id="ARBA00022692"/>
    </source>
</evidence>
<keyword evidence="3 10" id="KW-0813">Transport</keyword>
<comment type="function">
    <text evidence="8">Component of the A-type ATP synthase that produces ATP from ADP in the presence of a proton gradient across the membrane.</text>
</comment>
<dbReference type="EMBL" id="JBHUDM010000001">
    <property type="protein sequence ID" value="MFD1640437.1"/>
    <property type="molecule type" value="Genomic_DNA"/>
</dbReference>
<protein>
    <recommendedName>
        <fullName evidence="9 10">A-type ATP synthase subunit I</fullName>
    </recommendedName>
</protein>
<evidence type="ECO:0000256" key="8">
    <source>
        <dbReference type="ARBA" id="ARBA00059506"/>
    </source>
</evidence>
<keyword evidence="6 10" id="KW-0406">Ion transport</keyword>
<evidence type="ECO:0000256" key="12">
    <source>
        <dbReference type="SAM" id="MobiDB-lite"/>
    </source>
</evidence>
<evidence type="ECO:0000313" key="13">
    <source>
        <dbReference type="EMBL" id="MFD1640437.1"/>
    </source>
</evidence>
<evidence type="ECO:0000256" key="1">
    <source>
        <dbReference type="ARBA" id="ARBA00004141"/>
    </source>
</evidence>
<gene>
    <name evidence="13" type="ORF">ACFSBW_00920</name>
</gene>
<feature type="transmembrane region" description="Helical" evidence="10">
    <location>
        <begin position="488"/>
        <end position="509"/>
    </location>
</feature>
<evidence type="ECO:0000256" key="6">
    <source>
        <dbReference type="ARBA" id="ARBA00023065"/>
    </source>
</evidence>
<accession>A0ABD6D523</accession>
<dbReference type="Gene3D" id="3.30.70.2750">
    <property type="match status" value="1"/>
</dbReference>
<dbReference type="InterPro" id="IPR002490">
    <property type="entry name" value="V-ATPase_116kDa_su"/>
</dbReference>
<evidence type="ECO:0000256" key="10">
    <source>
        <dbReference type="RuleBase" id="RU361189"/>
    </source>
</evidence>
<keyword evidence="7 10" id="KW-0472">Membrane</keyword>
<keyword evidence="5 10" id="KW-1133">Transmembrane helix</keyword>
<dbReference type="GO" id="GO:0016020">
    <property type="term" value="C:membrane"/>
    <property type="evidence" value="ECO:0007669"/>
    <property type="project" value="UniProtKB-SubCell"/>
</dbReference>